<dbReference type="Pfam" id="PF02798">
    <property type="entry name" value="GST_N"/>
    <property type="match status" value="1"/>
</dbReference>
<protein>
    <submittedName>
        <fullName evidence="5">Uncharacterized protein</fullName>
    </submittedName>
</protein>
<evidence type="ECO:0000259" key="4">
    <source>
        <dbReference type="PROSITE" id="PS50405"/>
    </source>
</evidence>
<dbReference type="PANTHER" id="PTHR43969">
    <property type="entry name" value="GLUTATHIONE S TRANSFERASE D10, ISOFORM A-RELATED"/>
    <property type="match status" value="1"/>
</dbReference>
<name>A0A1B6GEQ0_9HEMI</name>
<dbReference type="InterPro" id="IPR036249">
    <property type="entry name" value="Thioredoxin-like_sf"/>
</dbReference>
<dbReference type="SUPFAM" id="SSF47616">
    <property type="entry name" value="GST C-terminal domain-like"/>
    <property type="match status" value="1"/>
</dbReference>
<dbReference type="Pfam" id="PF00043">
    <property type="entry name" value="GST_C"/>
    <property type="match status" value="1"/>
</dbReference>
<dbReference type="PROSITE" id="PS50404">
    <property type="entry name" value="GST_NTER"/>
    <property type="match status" value="1"/>
</dbReference>
<gene>
    <name evidence="5" type="ORF">g.8586</name>
</gene>
<dbReference type="AlphaFoldDB" id="A0A1B6GEQ0"/>
<dbReference type="GO" id="GO:0006749">
    <property type="term" value="P:glutathione metabolic process"/>
    <property type="evidence" value="ECO:0007669"/>
    <property type="project" value="TreeGrafter"/>
</dbReference>
<dbReference type="SUPFAM" id="SSF52833">
    <property type="entry name" value="Thioredoxin-like"/>
    <property type="match status" value="1"/>
</dbReference>
<feature type="domain" description="GST C-terminal" evidence="4">
    <location>
        <begin position="162"/>
        <end position="283"/>
    </location>
</feature>
<sequence>MSDSCKRCQDTFVSPPTIIQVSCWGCRHSFPVHEKCLHLDEPEKRLFVEKKIWWCPPCLKERTARGFKLEDPPEAGVALYYASGSAPCRSVLMLAKALGIELNLNELNLMKKEHLKPEFVKINPQHNVPTLDDNGFAINESRAILTYLAEKFGKDDSFYPKDIKKRALVNQRLYFDIGTLYQRFADLYYPIMFFGAAFNEENKKKLDDAFGFLDKFLEDSTWVAGDNYTVADYAIVASVSTADIVGYEVDKFKNVAKWFSKCQSNLPGYAEGNKPGLQVFKGMYEELTKNKKA</sequence>
<dbReference type="InterPro" id="IPR036282">
    <property type="entry name" value="Glutathione-S-Trfase_C_sf"/>
</dbReference>
<dbReference type="PANTHER" id="PTHR43969:SF9">
    <property type="entry name" value="GLUTATHIONE S TRANSFERASE D10, ISOFORM A-RELATED"/>
    <property type="match status" value="1"/>
</dbReference>
<reference evidence="5" key="1">
    <citation type="submission" date="2015-11" db="EMBL/GenBank/DDBJ databases">
        <title>De novo transcriptome assembly of four potential Pierce s Disease insect vectors from Arizona vineyards.</title>
        <authorList>
            <person name="Tassone E.E."/>
        </authorList>
    </citation>
    <scope>NUCLEOTIDE SEQUENCE</scope>
</reference>
<proteinExistence type="inferred from homology"/>
<comment type="subunit">
    <text evidence="1">Homodimer.</text>
</comment>
<organism evidence="5">
    <name type="scientific">Cuerna arida</name>
    <dbReference type="NCBI Taxonomy" id="1464854"/>
    <lineage>
        <taxon>Eukaryota</taxon>
        <taxon>Metazoa</taxon>
        <taxon>Ecdysozoa</taxon>
        <taxon>Arthropoda</taxon>
        <taxon>Hexapoda</taxon>
        <taxon>Insecta</taxon>
        <taxon>Pterygota</taxon>
        <taxon>Neoptera</taxon>
        <taxon>Paraneoptera</taxon>
        <taxon>Hemiptera</taxon>
        <taxon>Auchenorrhyncha</taxon>
        <taxon>Membracoidea</taxon>
        <taxon>Cicadellidae</taxon>
        <taxon>Cicadellinae</taxon>
        <taxon>Proconiini</taxon>
        <taxon>Cuerna</taxon>
    </lineage>
</organism>
<comment type="similarity">
    <text evidence="2">Belongs to the GST superfamily.</text>
</comment>
<accession>A0A1B6GEQ0</accession>
<dbReference type="Gene3D" id="1.20.1050.10">
    <property type="match status" value="1"/>
</dbReference>
<dbReference type="InterPro" id="IPR040079">
    <property type="entry name" value="Glutathione_S-Trfase"/>
</dbReference>
<feature type="domain" description="GST N-terminal" evidence="3">
    <location>
        <begin position="75"/>
        <end position="156"/>
    </location>
</feature>
<dbReference type="InterPro" id="IPR010987">
    <property type="entry name" value="Glutathione-S-Trfase_C-like"/>
</dbReference>
<dbReference type="EMBL" id="GECZ01008861">
    <property type="protein sequence ID" value="JAS60908.1"/>
    <property type="molecule type" value="Transcribed_RNA"/>
</dbReference>
<dbReference type="InterPro" id="IPR004045">
    <property type="entry name" value="Glutathione_S-Trfase_N"/>
</dbReference>
<dbReference type="CDD" id="cd03177">
    <property type="entry name" value="GST_C_Delta_Epsilon"/>
    <property type="match status" value="1"/>
</dbReference>
<dbReference type="SFLD" id="SFLDG00358">
    <property type="entry name" value="Main_(cytGST)"/>
    <property type="match status" value="1"/>
</dbReference>
<evidence type="ECO:0000313" key="5">
    <source>
        <dbReference type="EMBL" id="JAS60908.1"/>
    </source>
</evidence>
<evidence type="ECO:0000256" key="2">
    <source>
        <dbReference type="RuleBase" id="RU003494"/>
    </source>
</evidence>
<evidence type="ECO:0000259" key="3">
    <source>
        <dbReference type="PROSITE" id="PS50404"/>
    </source>
</evidence>
<dbReference type="SFLD" id="SFLDS00019">
    <property type="entry name" value="Glutathione_Transferase_(cytos"/>
    <property type="match status" value="1"/>
</dbReference>
<evidence type="ECO:0000256" key="1">
    <source>
        <dbReference type="ARBA" id="ARBA00011738"/>
    </source>
</evidence>
<dbReference type="Gene3D" id="3.40.30.10">
    <property type="entry name" value="Glutaredoxin"/>
    <property type="match status" value="1"/>
</dbReference>
<dbReference type="FunFam" id="1.20.1050.10:FF:000007">
    <property type="entry name" value="Glutathione S-transferase 1-1"/>
    <property type="match status" value="1"/>
</dbReference>
<dbReference type="InterPro" id="IPR004046">
    <property type="entry name" value="GST_C"/>
</dbReference>
<dbReference type="GO" id="GO:0004364">
    <property type="term" value="F:glutathione transferase activity"/>
    <property type="evidence" value="ECO:0007669"/>
    <property type="project" value="TreeGrafter"/>
</dbReference>
<dbReference type="CDD" id="cd03045">
    <property type="entry name" value="GST_N_Delta_Epsilon"/>
    <property type="match status" value="1"/>
</dbReference>
<dbReference type="SFLD" id="SFLDG01153">
    <property type="entry name" value="Main.4:_Theta-like"/>
    <property type="match status" value="1"/>
</dbReference>
<dbReference type="PROSITE" id="PS50405">
    <property type="entry name" value="GST_CTER"/>
    <property type="match status" value="1"/>
</dbReference>
<dbReference type="FunFam" id="3.40.30.10:FF:000034">
    <property type="entry name" value="glutathione S-transferase 1"/>
    <property type="match status" value="1"/>
</dbReference>